<comment type="function">
    <text evidence="1">Lytic transglycosylase with a strong preference for naked glycan strands that lack stem peptides.</text>
</comment>
<evidence type="ECO:0000256" key="2">
    <source>
        <dbReference type="SAM" id="MobiDB-lite"/>
    </source>
</evidence>
<dbReference type="EC" id="4.2.2.-" evidence="1"/>
<dbReference type="RefSeq" id="WP_171835392.1">
    <property type="nucleotide sequence ID" value="NZ_CP053708.1"/>
</dbReference>
<comment type="similarity">
    <text evidence="1">Belongs to the RlpA family.</text>
</comment>
<dbReference type="GO" id="GO:0000270">
    <property type="term" value="P:peptidoglycan metabolic process"/>
    <property type="evidence" value="ECO:0007669"/>
    <property type="project" value="UniProtKB-UniRule"/>
</dbReference>
<keyword evidence="1" id="KW-1003">Cell membrane</keyword>
<evidence type="ECO:0000259" key="3">
    <source>
        <dbReference type="Pfam" id="PF03330"/>
    </source>
</evidence>
<dbReference type="HAMAP" id="MF_02071">
    <property type="entry name" value="RlpA"/>
    <property type="match status" value="1"/>
</dbReference>
<dbReference type="InterPro" id="IPR036680">
    <property type="entry name" value="SPOR-like_sf"/>
</dbReference>
<keyword evidence="1" id="KW-0456">Lyase</keyword>
<dbReference type="GO" id="GO:0042834">
    <property type="term" value="F:peptidoglycan binding"/>
    <property type="evidence" value="ECO:0007669"/>
    <property type="project" value="InterPro"/>
</dbReference>
<dbReference type="CDD" id="cd22268">
    <property type="entry name" value="DPBB_RlpA-like"/>
    <property type="match status" value="1"/>
</dbReference>
<dbReference type="PANTHER" id="PTHR34183:SF1">
    <property type="entry name" value="ENDOLYTIC PEPTIDOGLYCAN TRANSGLYCOSYLASE RLPA"/>
    <property type="match status" value="1"/>
</dbReference>
<comment type="subcellular location">
    <subcellularLocation>
        <location evidence="1">Cell membrane</location>
        <topology evidence="1">Lipid-anchor</topology>
    </subcellularLocation>
</comment>
<proteinExistence type="inferred from homology"/>
<dbReference type="SUPFAM" id="SSF110997">
    <property type="entry name" value="Sporulation related repeat"/>
    <property type="match status" value="1"/>
</dbReference>
<dbReference type="KEGG" id="lck:HN018_10715"/>
<feature type="domain" description="RlpA-like protein double-psi beta-barrel" evidence="3">
    <location>
        <begin position="71"/>
        <end position="139"/>
    </location>
</feature>
<dbReference type="InterPro" id="IPR009009">
    <property type="entry name" value="RlpA-like_DPBB"/>
</dbReference>
<organism evidence="5 6">
    <name type="scientific">Lichenicola cladoniae</name>
    <dbReference type="NCBI Taxonomy" id="1484109"/>
    <lineage>
        <taxon>Bacteria</taxon>
        <taxon>Pseudomonadati</taxon>
        <taxon>Pseudomonadota</taxon>
        <taxon>Alphaproteobacteria</taxon>
        <taxon>Acetobacterales</taxon>
        <taxon>Acetobacteraceae</taxon>
        <taxon>Lichenicola</taxon>
    </lineage>
</organism>
<evidence type="ECO:0000313" key="6">
    <source>
        <dbReference type="Proteomes" id="UP000500767"/>
    </source>
</evidence>
<name>A0A6M8HPQ0_9PROT</name>
<dbReference type="GO" id="GO:0009279">
    <property type="term" value="C:cell outer membrane"/>
    <property type="evidence" value="ECO:0007669"/>
    <property type="project" value="TreeGrafter"/>
</dbReference>
<dbReference type="AlphaFoldDB" id="A0A6M8HPQ0"/>
<dbReference type="GO" id="GO:0008932">
    <property type="term" value="F:lytic endotransglycosylase activity"/>
    <property type="evidence" value="ECO:0007669"/>
    <property type="project" value="UniProtKB-UniRule"/>
</dbReference>
<evidence type="ECO:0000259" key="4">
    <source>
        <dbReference type="Pfam" id="PF05036"/>
    </source>
</evidence>
<dbReference type="PANTHER" id="PTHR34183">
    <property type="entry name" value="ENDOLYTIC PEPTIDOGLYCAN TRANSGLYCOSYLASE RLPA"/>
    <property type="match status" value="1"/>
</dbReference>
<dbReference type="GO" id="GO:0071555">
    <property type="term" value="P:cell wall organization"/>
    <property type="evidence" value="ECO:0007669"/>
    <property type="project" value="UniProtKB-KW"/>
</dbReference>
<evidence type="ECO:0000256" key="1">
    <source>
        <dbReference type="HAMAP-Rule" id="MF_02071"/>
    </source>
</evidence>
<dbReference type="Proteomes" id="UP000500767">
    <property type="component" value="Chromosome"/>
</dbReference>
<feature type="region of interest" description="Disordered" evidence="2">
    <location>
        <begin position="181"/>
        <end position="208"/>
    </location>
</feature>
<keyword evidence="1" id="KW-0564">Palmitate</keyword>
<dbReference type="Gene3D" id="2.40.40.10">
    <property type="entry name" value="RlpA-like domain"/>
    <property type="match status" value="1"/>
</dbReference>
<gene>
    <name evidence="1" type="primary">rlpA</name>
    <name evidence="5" type="ORF">HN018_10715</name>
</gene>
<dbReference type="InterPro" id="IPR036908">
    <property type="entry name" value="RlpA-like_sf"/>
</dbReference>
<evidence type="ECO:0000313" key="5">
    <source>
        <dbReference type="EMBL" id="QKE90443.1"/>
    </source>
</evidence>
<dbReference type="InterPro" id="IPR034718">
    <property type="entry name" value="RlpA"/>
</dbReference>
<dbReference type="Pfam" id="PF05036">
    <property type="entry name" value="SPOR"/>
    <property type="match status" value="1"/>
</dbReference>
<accession>A0A6M8HPQ0</accession>
<keyword evidence="1" id="KW-0472">Membrane</keyword>
<keyword evidence="1" id="KW-0449">Lipoprotein</keyword>
<dbReference type="GO" id="GO:0005886">
    <property type="term" value="C:plasma membrane"/>
    <property type="evidence" value="ECO:0007669"/>
    <property type="project" value="UniProtKB-SubCell"/>
</dbReference>
<dbReference type="InterPro" id="IPR007730">
    <property type="entry name" value="SPOR-like_dom"/>
</dbReference>
<protein>
    <recommendedName>
        <fullName evidence="1">Endolytic peptidoglycan transglycosylase RlpA</fullName>
        <ecNumber evidence="1">4.2.2.-</ecNumber>
    </recommendedName>
</protein>
<keyword evidence="6" id="KW-1185">Reference proteome</keyword>
<reference evidence="5 6" key="1">
    <citation type="journal article" date="2014" name="World J. Microbiol. Biotechnol.">
        <title>Biodiversity and physiological characteristics of Antarctic and Arctic lichens-associated bacteria.</title>
        <authorList>
            <person name="Lee Y.M."/>
            <person name="Kim E.H."/>
            <person name="Lee H.K."/>
            <person name="Hong S.G."/>
        </authorList>
    </citation>
    <scope>NUCLEOTIDE SEQUENCE [LARGE SCALE GENOMIC DNA]</scope>
    <source>
        <strain evidence="5 6">PAMC 26569</strain>
    </source>
</reference>
<dbReference type="EMBL" id="CP053708">
    <property type="protein sequence ID" value="QKE90443.1"/>
    <property type="molecule type" value="Genomic_DNA"/>
</dbReference>
<keyword evidence="1" id="KW-0961">Cell wall biogenesis/degradation</keyword>
<sequence length="293" mass="30766">MRKPVAALALVLAIAGCQRKINPAAPVPAPHYVVGSPWQGGGGTWFYPKEQLEYHATGLAIVEQSRPQALTANGEAYDASAVAAAHQTLQLPSVLRVTNLENGRSILVRVNDRGPGAQGRLLALTQGAARLLDIQPGATTRVDLEMDAGLSRRLAEQSPSGPHLDIATAPVEGVQEQMLGAPGSSAPAMQAPVPGHGYAPTTDEARVPDKLPPRLQQARPEPGALWIDAGQFNQRSYADQIGASIGGSVRSDGQGRQIIYSVRVGPFQRTSDADAALDQARRAGVTGAHIIVE</sequence>
<dbReference type="PROSITE" id="PS51257">
    <property type="entry name" value="PROKAR_LIPOPROTEIN"/>
    <property type="match status" value="1"/>
</dbReference>
<feature type="domain" description="SPOR" evidence="4">
    <location>
        <begin position="222"/>
        <end position="288"/>
    </location>
</feature>
<dbReference type="Pfam" id="PF03330">
    <property type="entry name" value="DPBB_1"/>
    <property type="match status" value="1"/>
</dbReference>